<evidence type="ECO:0000313" key="2">
    <source>
        <dbReference type="EMBL" id="CBX29634.1"/>
    </source>
</evidence>
<gene>
    <name evidence="2" type="ORF">N47_J06150</name>
</gene>
<dbReference type="Gene3D" id="3.60.10.10">
    <property type="entry name" value="Endonuclease/exonuclease/phosphatase"/>
    <property type="match status" value="1"/>
</dbReference>
<accession>E1YGE0</accession>
<sequence length="273" mass="31651">MFKINNRNFLMNNTISSGTRFLSVMSLNLRFGLAEDGPNNWIHRKISFMPLLSTFENDFYAFQEANDFQIDFLSDLLPDYNYIGRRQPAPAYWQHNIIFYNKSWKCVYCNHFYLSSTPNMPSRFRGSKWPRQCTLGIFNNGLQNLIIVNTHFDFSSDVQVKSAKLIRKRLRRHSKKGPIILMGDFNATPDSGCYNEFTSKVDAYPKFFDAFNNSAIRTCHRFSGKNKGEAIDWILYSGNLIIDNSQVITSKFSGRYPSDHYPLIASFVFPSPI</sequence>
<reference evidence="2" key="1">
    <citation type="journal article" date="2011" name="Environ. Microbiol.">
        <title>Genomic insights into the metabolic potential of the polycyclic aromatic hydrocarbon degrading sulfate-reducing Deltaproteobacterium N47.</title>
        <authorList>
            <person name="Bergmann F."/>
            <person name="Selesi D."/>
            <person name="Weinmaier T."/>
            <person name="Tischler P."/>
            <person name="Rattei T."/>
            <person name="Meckenstock R.U."/>
        </authorList>
    </citation>
    <scope>NUCLEOTIDE SEQUENCE</scope>
</reference>
<dbReference type="GO" id="GO:0000175">
    <property type="term" value="F:3'-5'-RNA exonuclease activity"/>
    <property type="evidence" value="ECO:0007669"/>
    <property type="project" value="TreeGrafter"/>
</dbReference>
<dbReference type="Pfam" id="PF03372">
    <property type="entry name" value="Exo_endo_phos"/>
    <property type="match status" value="1"/>
</dbReference>
<dbReference type="SUPFAM" id="SSF56219">
    <property type="entry name" value="DNase I-like"/>
    <property type="match status" value="1"/>
</dbReference>
<dbReference type="PANTHER" id="PTHR12121">
    <property type="entry name" value="CARBON CATABOLITE REPRESSOR PROTEIN 4"/>
    <property type="match status" value="1"/>
</dbReference>
<dbReference type="InterPro" id="IPR050410">
    <property type="entry name" value="CCR4/nocturin_mRNA_transcr"/>
</dbReference>
<name>E1YGE0_9BACT</name>
<protein>
    <recommendedName>
        <fullName evidence="1">Endonuclease/exonuclease/phosphatase domain-containing protein</fullName>
    </recommendedName>
</protein>
<dbReference type="InterPro" id="IPR036691">
    <property type="entry name" value="Endo/exonu/phosph_ase_sf"/>
</dbReference>
<proteinExistence type="predicted"/>
<dbReference type="AlphaFoldDB" id="E1YGE0"/>
<dbReference type="InterPro" id="IPR005135">
    <property type="entry name" value="Endo/exonuclease/phosphatase"/>
</dbReference>
<dbReference type="PANTHER" id="PTHR12121:SF36">
    <property type="entry name" value="ENDONUCLEASE_EXONUCLEASE_PHOSPHATASE DOMAIN-CONTAINING PROTEIN"/>
    <property type="match status" value="1"/>
</dbReference>
<feature type="domain" description="Endonuclease/exonuclease/phosphatase" evidence="1">
    <location>
        <begin position="25"/>
        <end position="260"/>
    </location>
</feature>
<organism evidence="2">
    <name type="scientific">uncultured Desulfobacterium sp</name>
    <dbReference type="NCBI Taxonomy" id="201089"/>
    <lineage>
        <taxon>Bacteria</taxon>
        <taxon>Pseudomonadati</taxon>
        <taxon>Thermodesulfobacteriota</taxon>
        <taxon>Desulfobacteria</taxon>
        <taxon>Desulfobacterales</taxon>
        <taxon>Desulfobacteriaceae</taxon>
        <taxon>Desulfobacterium</taxon>
        <taxon>environmental samples</taxon>
    </lineage>
</organism>
<dbReference type="EMBL" id="FR695872">
    <property type="protein sequence ID" value="CBX29634.1"/>
    <property type="molecule type" value="Genomic_DNA"/>
</dbReference>
<evidence type="ECO:0000259" key="1">
    <source>
        <dbReference type="Pfam" id="PF03372"/>
    </source>
</evidence>
<dbReference type="CDD" id="cd09083">
    <property type="entry name" value="EEP-1"/>
    <property type="match status" value="1"/>
</dbReference>